<gene>
    <name evidence="1" type="ORF">J3U88_26155</name>
</gene>
<comment type="caution">
    <text evidence="1">The sequence shown here is derived from an EMBL/GenBank/DDBJ whole genome shotgun (WGS) entry which is preliminary data.</text>
</comment>
<accession>A0A8J7U5R5</accession>
<proteinExistence type="predicted"/>
<name>A0A8J7U5R5_9BACT</name>
<evidence type="ECO:0000313" key="2">
    <source>
        <dbReference type="Proteomes" id="UP000664417"/>
    </source>
</evidence>
<protein>
    <submittedName>
        <fullName evidence="1">Uncharacterized protein</fullName>
    </submittedName>
</protein>
<keyword evidence="2" id="KW-1185">Reference proteome</keyword>
<evidence type="ECO:0000313" key="1">
    <source>
        <dbReference type="EMBL" id="MBO1321992.1"/>
    </source>
</evidence>
<dbReference type="EMBL" id="JAFREP010000029">
    <property type="protein sequence ID" value="MBO1321992.1"/>
    <property type="molecule type" value="Genomic_DNA"/>
</dbReference>
<dbReference type="Proteomes" id="UP000664417">
    <property type="component" value="Unassembled WGS sequence"/>
</dbReference>
<sequence length="338" mass="38124">MAYRVIKTIRGVQYLYEQSSYRVGKKVFTKCRCLGRVDGFSGLSDSLTVRSDLVPDQSAGEVDTALPGPANPPRVQAQAERSIKNIAPLSIRVELSDHRISAKSLHKEVDLALGLLKANGVAPSCFPDIAVKYANEAGFRRSWRTGKYTVSLPWLSTGKRQQFKRIFSQTVSHAVLDAVGKQDPLKYSQIAEAFDAEYRASTTAIASYLLHASPKGWYSLVSLYVFRLVNRSRECLPAASKLGMVDFQKRRGWRDEATKLMSLIRKQGYESVLAANQKELASSRRAITLAGNKMRSLVPFLPRWWKARHKFRAELAREQAIMSQQRKLQLLINLTFKR</sequence>
<reference evidence="1" key="1">
    <citation type="submission" date="2021-03" db="EMBL/GenBank/DDBJ databases">
        <authorList>
            <person name="Wang G."/>
        </authorList>
    </citation>
    <scope>NUCLEOTIDE SEQUENCE</scope>
    <source>
        <strain evidence="1">KCTC 12899</strain>
    </source>
</reference>
<dbReference type="AlphaFoldDB" id="A0A8J7U5R5"/>
<organism evidence="1 2">
    <name type="scientific">Acanthopleuribacter pedis</name>
    <dbReference type="NCBI Taxonomy" id="442870"/>
    <lineage>
        <taxon>Bacteria</taxon>
        <taxon>Pseudomonadati</taxon>
        <taxon>Acidobacteriota</taxon>
        <taxon>Holophagae</taxon>
        <taxon>Acanthopleuribacterales</taxon>
        <taxon>Acanthopleuribacteraceae</taxon>
        <taxon>Acanthopleuribacter</taxon>
    </lineage>
</organism>
<dbReference type="RefSeq" id="WP_207861963.1">
    <property type="nucleotide sequence ID" value="NZ_JAFREP010000029.1"/>
</dbReference>